<keyword evidence="3" id="KW-0479">Metal-binding</keyword>
<dbReference type="SUPFAM" id="SSF48576">
    <property type="entry name" value="Terpenoid synthases"/>
    <property type="match status" value="1"/>
</dbReference>
<evidence type="ECO:0000256" key="2">
    <source>
        <dbReference type="ARBA" id="ARBA00022679"/>
    </source>
</evidence>
<feature type="binding site" evidence="8">
    <location>
        <position position="832"/>
    </location>
    <ligand>
        <name>cyanocob(III)alamin</name>
        <dbReference type="ChEBI" id="CHEBI:17439"/>
    </ligand>
</feature>
<dbReference type="Gene3D" id="4.10.400.10">
    <property type="entry name" value="Low-density Lipoprotein Receptor"/>
    <property type="match status" value="1"/>
</dbReference>
<dbReference type="GO" id="GO:0045337">
    <property type="term" value="P:farnesyl diphosphate biosynthetic process"/>
    <property type="evidence" value="ECO:0007669"/>
    <property type="project" value="TreeGrafter"/>
</dbReference>
<keyword evidence="8" id="KW-0170">Cobalt</keyword>
<comment type="cofactor">
    <cofactor evidence="1">
        <name>Mg(2+)</name>
        <dbReference type="ChEBI" id="CHEBI:18420"/>
    </cofactor>
</comment>
<proteinExistence type="predicted"/>
<dbReference type="PROSITE" id="PS00723">
    <property type="entry name" value="POLYPRENYL_SYNTHASE_1"/>
    <property type="match status" value="1"/>
</dbReference>
<dbReference type="GO" id="GO:0004161">
    <property type="term" value="F:dimethylallyltranstransferase activity"/>
    <property type="evidence" value="ECO:0007669"/>
    <property type="project" value="TreeGrafter"/>
</dbReference>
<sequence>MLSGRFCNAIPTIQKSLTAFKENRCFVPAFQTIFFSTSRDLHVKHPKDFDMDKYAALNDRLEAVPYLDILHGGLNIVRNNLLSEDKGLKDAVEWYSKVFDYNVTNGKKIRGVALLKSYCAYAYDMKDVAWKQWDSDGWTSAIILAWCVELLQAYYIILDDIMDQSYMRRGELCWYQKPDVGLCAINDALLLQSGIFKLLKIHFKDLKCYDYLLHEFIQVNHNTVYGQCLDMLFNPINQKPRFENFTFQNYQVLVEHKTSNYTFCLPVHLAMHLAGKSTDNDFILTEKLCKKLGLYFQSQDDYLDCFGDSKVTGKFGNDIREGKCTWFSVKFLEEASESTRKLFLDNYGSDDPRCISTVLELYNDSSMLEKFESFDEQMCSEIFSLIESMNDIKGADLSFKKLLFWVSVHLGNSFQQSWRELEAVKCIDRRRIRLEKHFWKELHLEESFDKSSASQGIFTGEIMYFDPMTGNLSNAATFCQDCEIKKDLSGTIRDSAYGRRKYEKCWMIVVPRDSFIVLTLTSFQSNTVRENYVEITVPATKEKYKFLSNDKNGNPVTAFSNTTVTYYNSVDHDLFSSKFNLEYNVKNIECTHEDSFQCDNNFCIPQSKVCDGINDCKNGSDEVGCETGILAINGVSEAREKAINWLKRNKNISWNWRHDMSRAVVSLYLSSDVNFNGTSLEEEIIAKKTELKTVLDLARSSLSNSELGMLINALLVTCHNPRHFYGNNLVKRLKTQVEETLNSTHPQAYLTLCNANETWPAKADSDLDDILRSNLEYPFIKDLQAMAIMALSCKINQSGYSDISRKLTNLTLYRDTVEHFKEIQLQDGSFGNVYTTALIVQALLSSGQEKDKNWNLNAAVKYLINHMDSSSVDFLSTYLTLPILNAKSLMDISKVDCSANPREHDDLISEVIDYLGPKIRVQYSLYVGDDKDFIHSISVKVPENYTAFEVMKLAESLDPKFKFDSKTMYGKKYVYQIANVLNDPEVGKFWLFYLSKINNTESFEHLIKSPDELIMKNGDHLIMWYKTASV</sequence>
<dbReference type="PROSITE" id="PS50068">
    <property type="entry name" value="LDLRA_2"/>
    <property type="match status" value="1"/>
</dbReference>
<accession>A0A8X6GD74</accession>
<dbReference type="PROSITE" id="PS01209">
    <property type="entry name" value="LDLRA_1"/>
    <property type="match status" value="1"/>
</dbReference>
<dbReference type="OrthoDB" id="6431797at2759"/>
<dbReference type="InterPro" id="IPR002157">
    <property type="entry name" value="Cbl-bd_prot"/>
</dbReference>
<evidence type="ECO:0000256" key="5">
    <source>
        <dbReference type="ARBA" id="ARBA00023157"/>
    </source>
</evidence>
<dbReference type="GO" id="GO:0004337">
    <property type="term" value="F:(2E,6E)-farnesyl diphosphate synthase activity"/>
    <property type="evidence" value="ECO:0007669"/>
    <property type="project" value="TreeGrafter"/>
</dbReference>
<dbReference type="GO" id="GO:0042811">
    <property type="term" value="P:pheromone biosynthetic process"/>
    <property type="evidence" value="ECO:0007669"/>
    <property type="project" value="UniProtKB-ARBA"/>
</dbReference>
<dbReference type="SUPFAM" id="SSF57424">
    <property type="entry name" value="LDL receptor-like module"/>
    <property type="match status" value="1"/>
</dbReference>
<dbReference type="EMBL" id="BMAO01005596">
    <property type="protein sequence ID" value="GFR02431.1"/>
    <property type="molecule type" value="Genomic_DNA"/>
</dbReference>
<dbReference type="Gene3D" id="1.50.10.20">
    <property type="match status" value="1"/>
</dbReference>
<evidence type="ECO:0000256" key="8">
    <source>
        <dbReference type="PIRSR" id="PIRSR602157-1"/>
    </source>
</evidence>
<dbReference type="PANTHER" id="PTHR11525:SF0">
    <property type="entry name" value="FARNESYL PYROPHOSPHATE SYNTHASE"/>
    <property type="match status" value="1"/>
</dbReference>
<dbReference type="InterPro" id="IPR023415">
    <property type="entry name" value="LDLR_class-A_CS"/>
</dbReference>
<feature type="disulfide bond" evidence="10">
    <location>
        <begin position="610"/>
        <end position="625"/>
    </location>
</feature>
<dbReference type="Pfam" id="PF01122">
    <property type="entry name" value="Cobalamin_bind"/>
    <property type="match status" value="1"/>
</dbReference>
<comment type="pathway">
    <text evidence="6">Pheromone biosynthesis.</text>
</comment>
<feature type="disulfide bond" evidence="10">
    <location>
        <begin position="598"/>
        <end position="616"/>
    </location>
</feature>
<dbReference type="Gene3D" id="1.10.600.10">
    <property type="entry name" value="Farnesyl Diphosphate Synthase"/>
    <property type="match status" value="1"/>
</dbReference>
<evidence type="ECO:0000256" key="7">
    <source>
        <dbReference type="ARBA" id="ARBA00034546"/>
    </source>
</evidence>
<evidence type="ECO:0000313" key="11">
    <source>
        <dbReference type="EMBL" id="GFR02431.1"/>
    </source>
</evidence>
<feature type="binding site" evidence="8">
    <location>
        <position position="782"/>
    </location>
    <ligand>
        <name>cyanocob(III)alamin</name>
        <dbReference type="ChEBI" id="CHEBI:17439"/>
    </ligand>
</feature>
<dbReference type="SMART" id="SM00192">
    <property type="entry name" value="LDLa"/>
    <property type="match status" value="1"/>
</dbReference>
<reference evidence="11" key="1">
    <citation type="submission" date="2020-07" db="EMBL/GenBank/DDBJ databases">
        <title>Multicomponent nature underlies the extraordinary mechanical properties of spider dragline silk.</title>
        <authorList>
            <person name="Kono N."/>
            <person name="Nakamura H."/>
            <person name="Mori M."/>
            <person name="Yoshida Y."/>
            <person name="Ohtoshi R."/>
            <person name="Malay A.D."/>
            <person name="Moran D.A.P."/>
            <person name="Tomita M."/>
            <person name="Numata K."/>
            <person name="Arakawa K."/>
        </authorList>
    </citation>
    <scope>NUCLEOTIDE SEQUENCE</scope>
</reference>
<evidence type="ECO:0000256" key="10">
    <source>
        <dbReference type="PROSITE-ProRule" id="PRU00124"/>
    </source>
</evidence>
<keyword evidence="12" id="KW-1185">Reference proteome</keyword>
<dbReference type="AlphaFoldDB" id="A0A8X6GD74"/>
<feature type="disulfide bond" evidence="9">
    <location>
        <begin position="753"/>
        <end position="793"/>
    </location>
</feature>
<feature type="binding site" evidence="8">
    <location>
        <begin position="973"/>
        <end position="974"/>
    </location>
    <ligand>
        <name>cyanocob(III)alamin</name>
        <dbReference type="ChEBI" id="CHEBI:17439"/>
    </ligand>
</feature>
<keyword evidence="4" id="KW-0460">Magnesium</keyword>
<dbReference type="CDD" id="cd00112">
    <property type="entry name" value="LDLa"/>
    <property type="match status" value="1"/>
</dbReference>
<evidence type="ECO:0000256" key="4">
    <source>
        <dbReference type="ARBA" id="ARBA00022842"/>
    </source>
</evidence>
<dbReference type="InterPro" id="IPR008930">
    <property type="entry name" value="Terpenoid_cyclase/PrenylTrfase"/>
</dbReference>
<gene>
    <name evidence="11" type="primary">Fdps</name>
    <name evidence="11" type="ORF">TNCT_386051</name>
</gene>
<dbReference type="CDD" id="cd00685">
    <property type="entry name" value="Trans_IPPS_HT"/>
    <property type="match status" value="1"/>
</dbReference>
<dbReference type="SFLD" id="SFLDG01017">
    <property type="entry name" value="Polyprenyl_Transferase_Like"/>
    <property type="match status" value="1"/>
</dbReference>
<dbReference type="Pfam" id="PF00348">
    <property type="entry name" value="polyprenyl_synt"/>
    <property type="match status" value="1"/>
</dbReference>
<dbReference type="InterPro" id="IPR008949">
    <property type="entry name" value="Isoprenoid_synthase_dom_sf"/>
</dbReference>
<dbReference type="GO" id="GO:0046872">
    <property type="term" value="F:metal ion binding"/>
    <property type="evidence" value="ECO:0007669"/>
    <property type="project" value="UniProtKB-KW"/>
</dbReference>
<evidence type="ECO:0000256" key="1">
    <source>
        <dbReference type="ARBA" id="ARBA00001946"/>
    </source>
</evidence>
<name>A0A8X6GD74_TRICU</name>
<dbReference type="InterPro" id="IPR039702">
    <property type="entry name" value="FPS1-like"/>
</dbReference>
<comment type="caution">
    <text evidence="11">The sequence shown here is derived from an EMBL/GenBank/DDBJ whole genome shotgun (WGS) entry which is preliminary data.</text>
</comment>
<dbReference type="InterPro" id="IPR033749">
    <property type="entry name" value="Polyprenyl_synt_CS"/>
</dbReference>
<dbReference type="GO" id="GO:0015889">
    <property type="term" value="P:cobalamin transport"/>
    <property type="evidence" value="ECO:0007669"/>
    <property type="project" value="InterPro"/>
</dbReference>
<keyword evidence="2" id="KW-0808">Transferase</keyword>
<dbReference type="Gene3D" id="2.170.130.30">
    <property type="match status" value="1"/>
</dbReference>
<dbReference type="GO" id="GO:0005737">
    <property type="term" value="C:cytoplasm"/>
    <property type="evidence" value="ECO:0007669"/>
    <property type="project" value="TreeGrafter"/>
</dbReference>
<dbReference type="Proteomes" id="UP000887116">
    <property type="component" value="Unassembled WGS sequence"/>
</dbReference>
<evidence type="ECO:0000256" key="6">
    <source>
        <dbReference type="ARBA" id="ARBA00033740"/>
    </source>
</evidence>
<organism evidence="11 12">
    <name type="scientific">Trichonephila clavata</name>
    <name type="common">Joro spider</name>
    <name type="synonym">Nephila clavata</name>
    <dbReference type="NCBI Taxonomy" id="2740835"/>
    <lineage>
        <taxon>Eukaryota</taxon>
        <taxon>Metazoa</taxon>
        <taxon>Ecdysozoa</taxon>
        <taxon>Arthropoda</taxon>
        <taxon>Chelicerata</taxon>
        <taxon>Arachnida</taxon>
        <taxon>Araneae</taxon>
        <taxon>Araneomorphae</taxon>
        <taxon>Entelegynae</taxon>
        <taxon>Araneoidea</taxon>
        <taxon>Nephilidae</taxon>
        <taxon>Trichonephila</taxon>
    </lineage>
</organism>
<evidence type="ECO:0000313" key="12">
    <source>
        <dbReference type="Proteomes" id="UP000887116"/>
    </source>
</evidence>
<evidence type="ECO:0000256" key="9">
    <source>
        <dbReference type="PIRSR" id="PIRSR602157-2"/>
    </source>
</evidence>
<comment type="caution">
    <text evidence="10">Lacks conserved residue(s) required for the propagation of feature annotation.</text>
</comment>
<dbReference type="PANTHER" id="PTHR11525">
    <property type="entry name" value="FARNESYL-PYROPHOSPHATE SYNTHETASE"/>
    <property type="match status" value="1"/>
</dbReference>
<protein>
    <recommendedName>
        <fullName evidence="7">Farnesyl pyrophosphate synthase</fullName>
    </recommendedName>
</protein>
<dbReference type="InterPro" id="IPR036055">
    <property type="entry name" value="LDL_receptor-like_sf"/>
</dbReference>
<dbReference type="SUPFAM" id="SSF48239">
    <property type="entry name" value="Terpenoid cyclases/Protein prenyltransferases"/>
    <property type="match status" value="1"/>
</dbReference>
<dbReference type="InterPro" id="IPR000092">
    <property type="entry name" value="Polyprenyl_synt"/>
</dbReference>
<keyword evidence="5 9" id="KW-1015">Disulfide bond</keyword>
<dbReference type="InterPro" id="IPR002172">
    <property type="entry name" value="LDrepeatLR_classA_rpt"/>
</dbReference>
<evidence type="ECO:0000256" key="3">
    <source>
        <dbReference type="ARBA" id="ARBA00022723"/>
    </source>
</evidence>
<dbReference type="SFLD" id="SFLDS00005">
    <property type="entry name" value="Isoprenoid_Synthase_Type_I"/>
    <property type="match status" value="1"/>
</dbReference>
<dbReference type="Pfam" id="PF00057">
    <property type="entry name" value="Ldl_recept_a"/>
    <property type="match status" value="1"/>
</dbReference>
<dbReference type="GO" id="GO:0031419">
    <property type="term" value="F:cobalamin binding"/>
    <property type="evidence" value="ECO:0007669"/>
    <property type="project" value="InterPro"/>
</dbReference>